<comment type="catalytic activity">
    <reaction evidence="9">
        <text>L-threonyl-[protein] + ATP = O-phospho-L-threonyl-[protein] + ADP + H(+)</text>
        <dbReference type="Rhea" id="RHEA:46608"/>
        <dbReference type="Rhea" id="RHEA-COMP:11060"/>
        <dbReference type="Rhea" id="RHEA-COMP:11605"/>
        <dbReference type="ChEBI" id="CHEBI:15378"/>
        <dbReference type="ChEBI" id="CHEBI:30013"/>
        <dbReference type="ChEBI" id="CHEBI:30616"/>
        <dbReference type="ChEBI" id="CHEBI:61977"/>
        <dbReference type="ChEBI" id="CHEBI:456216"/>
        <dbReference type="EC" id="2.7.11.22"/>
    </reaction>
</comment>
<evidence type="ECO:0000256" key="4">
    <source>
        <dbReference type="ARBA" id="ARBA00022679"/>
    </source>
</evidence>
<feature type="region of interest" description="Disordered" evidence="13">
    <location>
        <begin position="562"/>
        <end position="587"/>
    </location>
</feature>
<reference evidence="15 16" key="1">
    <citation type="journal article" date="2014" name="Genome Biol. Evol.">
        <title>The genome of the myxosporean Thelohanellus kitauei shows adaptations to nutrient acquisition within its fish host.</title>
        <authorList>
            <person name="Yang Y."/>
            <person name="Xiong J."/>
            <person name="Zhou Z."/>
            <person name="Huo F."/>
            <person name="Miao W."/>
            <person name="Ran C."/>
            <person name="Liu Y."/>
            <person name="Zhang J."/>
            <person name="Feng J."/>
            <person name="Wang M."/>
            <person name="Wang M."/>
            <person name="Wang L."/>
            <person name="Yao B."/>
        </authorList>
    </citation>
    <scope>NUCLEOTIDE SEQUENCE [LARGE SCALE GENOMIC DNA]</scope>
    <source>
        <strain evidence="15">Wuqing</strain>
    </source>
</reference>
<dbReference type="PROSITE" id="PS00108">
    <property type="entry name" value="PROTEIN_KINASE_ST"/>
    <property type="match status" value="1"/>
</dbReference>
<dbReference type="InterPro" id="IPR008271">
    <property type="entry name" value="Ser/Thr_kinase_AS"/>
</dbReference>
<feature type="compositionally biased region" description="Basic residues" evidence="13">
    <location>
        <begin position="68"/>
        <end position="80"/>
    </location>
</feature>
<accession>A0A0C2MDL6</accession>
<protein>
    <submittedName>
        <fullName evidence="15">Cyclin-dependent kinase 12</fullName>
    </submittedName>
</protein>
<evidence type="ECO:0000259" key="14">
    <source>
        <dbReference type="PROSITE" id="PS50011"/>
    </source>
</evidence>
<keyword evidence="8" id="KW-0539">Nucleus</keyword>
<dbReference type="OrthoDB" id="28397at2759"/>
<dbReference type="GO" id="GO:0032968">
    <property type="term" value="P:positive regulation of transcription elongation by RNA polymerase II"/>
    <property type="evidence" value="ECO:0007669"/>
    <property type="project" value="TreeGrafter"/>
</dbReference>
<keyword evidence="16" id="KW-1185">Reference proteome</keyword>
<evidence type="ECO:0000313" key="16">
    <source>
        <dbReference type="Proteomes" id="UP000031668"/>
    </source>
</evidence>
<dbReference type="AlphaFoldDB" id="A0A0C2MDL6"/>
<gene>
    <name evidence="15" type="ORF">RF11_00280</name>
</gene>
<dbReference type="FunFam" id="1.10.510.10:FF:000415">
    <property type="entry name" value="CMGC/CDK/CRK7 protein kinase, variant"/>
    <property type="match status" value="1"/>
</dbReference>
<dbReference type="GO" id="GO:0030332">
    <property type="term" value="F:cyclin binding"/>
    <property type="evidence" value="ECO:0007669"/>
    <property type="project" value="TreeGrafter"/>
</dbReference>
<comment type="catalytic activity">
    <reaction evidence="11">
        <text>[DNA-directed RNA polymerase] + ATP = phospho-[DNA-directed RNA polymerase] + ADP + H(+)</text>
        <dbReference type="Rhea" id="RHEA:10216"/>
        <dbReference type="Rhea" id="RHEA-COMP:11321"/>
        <dbReference type="Rhea" id="RHEA-COMP:11322"/>
        <dbReference type="ChEBI" id="CHEBI:15378"/>
        <dbReference type="ChEBI" id="CHEBI:30616"/>
        <dbReference type="ChEBI" id="CHEBI:43176"/>
        <dbReference type="ChEBI" id="CHEBI:68546"/>
        <dbReference type="ChEBI" id="CHEBI:456216"/>
        <dbReference type="EC" id="2.7.11.23"/>
    </reaction>
</comment>
<dbReference type="FunFam" id="3.30.200.20:FF:000074">
    <property type="entry name" value="cyclin-dependent kinase 12 isoform X2"/>
    <property type="match status" value="1"/>
</dbReference>
<proteinExistence type="inferred from homology"/>
<dbReference type="GO" id="GO:0008353">
    <property type="term" value="F:RNA polymerase II CTD heptapeptide repeat kinase activity"/>
    <property type="evidence" value="ECO:0007669"/>
    <property type="project" value="UniProtKB-EC"/>
</dbReference>
<feature type="binding site" evidence="12">
    <location>
        <position position="271"/>
    </location>
    <ligand>
        <name>ATP</name>
        <dbReference type="ChEBI" id="CHEBI:30616"/>
    </ligand>
</feature>
<feature type="domain" description="Protein kinase" evidence="14">
    <location>
        <begin position="242"/>
        <end position="536"/>
    </location>
</feature>
<comment type="catalytic activity">
    <reaction evidence="10">
        <text>L-seryl-[protein] + ATP = O-phospho-L-seryl-[protein] + ADP + H(+)</text>
        <dbReference type="Rhea" id="RHEA:17989"/>
        <dbReference type="Rhea" id="RHEA-COMP:9863"/>
        <dbReference type="Rhea" id="RHEA-COMP:11604"/>
        <dbReference type="ChEBI" id="CHEBI:15378"/>
        <dbReference type="ChEBI" id="CHEBI:29999"/>
        <dbReference type="ChEBI" id="CHEBI:30616"/>
        <dbReference type="ChEBI" id="CHEBI:83421"/>
        <dbReference type="ChEBI" id="CHEBI:456216"/>
        <dbReference type="EC" id="2.7.11.22"/>
    </reaction>
</comment>
<dbReference type="Proteomes" id="UP000031668">
    <property type="component" value="Unassembled WGS sequence"/>
</dbReference>
<feature type="compositionally biased region" description="Acidic residues" evidence="13">
    <location>
        <begin position="32"/>
        <end position="42"/>
    </location>
</feature>
<dbReference type="InterPro" id="IPR050108">
    <property type="entry name" value="CDK"/>
</dbReference>
<keyword evidence="7 12" id="KW-0067">ATP-binding</keyword>
<feature type="compositionally biased region" description="Polar residues" evidence="13">
    <location>
        <begin position="7"/>
        <end position="18"/>
    </location>
</feature>
<feature type="compositionally biased region" description="Basic residues" evidence="13">
    <location>
        <begin position="96"/>
        <end position="118"/>
    </location>
</feature>
<evidence type="ECO:0000256" key="13">
    <source>
        <dbReference type="SAM" id="MobiDB-lite"/>
    </source>
</evidence>
<evidence type="ECO:0000256" key="10">
    <source>
        <dbReference type="ARBA" id="ARBA00048367"/>
    </source>
</evidence>
<evidence type="ECO:0000256" key="12">
    <source>
        <dbReference type="PROSITE-ProRule" id="PRU10141"/>
    </source>
</evidence>
<evidence type="ECO:0000256" key="7">
    <source>
        <dbReference type="ARBA" id="ARBA00022840"/>
    </source>
</evidence>
<dbReference type="Gene3D" id="3.30.200.20">
    <property type="entry name" value="Phosphorylase Kinase, domain 1"/>
    <property type="match status" value="1"/>
</dbReference>
<dbReference type="SMART" id="SM00220">
    <property type="entry name" value="S_TKc"/>
    <property type="match status" value="1"/>
</dbReference>
<evidence type="ECO:0000313" key="15">
    <source>
        <dbReference type="EMBL" id="KII65236.1"/>
    </source>
</evidence>
<evidence type="ECO:0000256" key="1">
    <source>
        <dbReference type="ARBA" id="ARBA00004123"/>
    </source>
</evidence>
<evidence type="ECO:0000256" key="9">
    <source>
        <dbReference type="ARBA" id="ARBA00047811"/>
    </source>
</evidence>
<feature type="region of interest" description="Disordered" evidence="13">
    <location>
        <begin position="1"/>
        <end position="203"/>
    </location>
</feature>
<dbReference type="InterPro" id="IPR000719">
    <property type="entry name" value="Prot_kinase_dom"/>
</dbReference>
<evidence type="ECO:0000256" key="11">
    <source>
        <dbReference type="ARBA" id="ARBA00049280"/>
    </source>
</evidence>
<comment type="subcellular location">
    <subcellularLocation>
        <location evidence="1">Nucleus</location>
    </subcellularLocation>
</comment>
<dbReference type="Pfam" id="PF00069">
    <property type="entry name" value="Pkinase"/>
    <property type="match status" value="1"/>
</dbReference>
<dbReference type="GO" id="GO:0008024">
    <property type="term" value="C:cyclin/CDK positive transcription elongation factor complex"/>
    <property type="evidence" value="ECO:0007669"/>
    <property type="project" value="TreeGrafter"/>
</dbReference>
<evidence type="ECO:0000256" key="6">
    <source>
        <dbReference type="ARBA" id="ARBA00022777"/>
    </source>
</evidence>
<dbReference type="EMBL" id="JWZT01003936">
    <property type="protein sequence ID" value="KII65236.1"/>
    <property type="molecule type" value="Genomic_DNA"/>
</dbReference>
<evidence type="ECO:0000256" key="3">
    <source>
        <dbReference type="ARBA" id="ARBA00022527"/>
    </source>
</evidence>
<keyword evidence="6 15" id="KW-0418">Kinase</keyword>
<dbReference type="GO" id="GO:0005524">
    <property type="term" value="F:ATP binding"/>
    <property type="evidence" value="ECO:0007669"/>
    <property type="project" value="UniProtKB-UniRule"/>
</dbReference>
<dbReference type="OMA" id="FNGPHEV"/>
<dbReference type="InterPro" id="IPR017441">
    <property type="entry name" value="Protein_kinase_ATP_BS"/>
</dbReference>
<feature type="compositionally biased region" description="Basic and acidic residues" evidence="13">
    <location>
        <begin position="43"/>
        <end position="52"/>
    </location>
</feature>
<dbReference type="Gene3D" id="1.10.510.10">
    <property type="entry name" value="Transferase(Phosphotransferase) domain 1"/>
    <property type="match status" value="1"/>
</dbReference>
<evidence type="ECO:0000256" key="8">
    <source>
        <dbReference type="ARBA" id="ARBA00023242"/>
    </source>
</evidence>
<feature type="compositionally biased region" description="Pro residues" evidence="13">
    <location>
        <begin position="167"/>
        <end position="187"/>
    </location>
</feature>
<evidence type="ECO:0000256" key="5">
    <source>
        <dbReference type="ARBA" id="ARBA00022741"/>
    </source>
</evidence>
<dbReference type="PROSITE" id="PS50011">
    <property type="entry name" value="PROTEIN_KINASE_DOM"/>
    <property type="match status" value="1"/>
</dbReference>
<keyword evidence="3" id="KW-0723">Serine/threonine-protein kinase</keyword>
<dbReference type="SUPFAM" id="SSF56112">
    <property type="entry name" value="Protein kinase-like (PK-like)"/>
    <property type="match status" value="1"/>
</dbReference>
<organism evidence="15 16">
    <name type="scientific">Thelohanellus kitauei</name>
    <name type="common">Myxosporean</name>
    <dbReference type="NCBI Taxonomy" id="669202"/>
    <lineage>
        <taxon>Eukaryota</taxon>
        <taxon>Metazoa</taxon>
        <taxon>Cnidaria</taxon>
        <taxon>Myxozoa</taxon>
        <taxon>Myxosporea</taxon>
        <taxon>Bivalvulida</taxon>
        <taxon>Platysporina</taxon>
        <taxon>Myxobolidae</taxon>
        <taxon>Thelohanellus</taxon>
    </lineage>
</organism>
<dbReference type="PANTHER" id="PTHR24056">
    <property type="entry name" value="CELL DIVISION PROTEIN KINASE"/>
    <property type="match status" value="1"/>
</dbReference>
<dbReference type="GO" id="GO:0004693">
    <property type="term" value="F:cyclin-dependent protein serine/threonine kinase activity"/>
    <property type="evidence" value="ECO:0007669"/>
    <property type="project" value="UniProtKB-EC"/>
</dbReference>
<feature type="compositionally biased region" description="Polar residues" evidence="13">
    <location>
        <begin position="129"/>
        <end position="142"/>
    </location>
</feature>
<name>A0A0C2MDL6_THEKT</name>
<evidence type="ECO:0000256" key="2">
    <source>
        <dbReference type="ARBA" id="ARBA00006485"/>
    </source>
</evidence>
<sequence>MSRRGSESMSEVSRTSIDLVSRRLGKGCVPISDDDAEPEEGMISEREIPLVKDRHRRRRTSSSSSGHYNRRAHKRSHKNTASRYEKVTSSDDSLPRRSRRSRSRDRRHSRSRQHRVSRRSPCDLRRRSSNSSINYEKNTCEPTRNLETRRGHNEKLVSRETLRAKRPPLPACPPPKSPPPPPPPPLSEPQDVPYSPPVNSDTIDNLVSKLAPIPPPEASDDNGPKMFSHSYHGWGERSINMYEVLEPIGEGTYGQVFKARDKCTNELVALKKIRLENEREGFPITAVREIKILRQLRHKNIINLKEIVTDKSDVMDFHHDRGAFYLVFEYMDHDLMGILESRAVEFNTEQIQCLFKQLISALAYCHQRHFLHRDIKCSNILLSNTGVVKIADFGLSRIYEANNEGRPYTNKVITLWYRPPELLLGEERYNLSVDVWSCGCILGELFIKRPLFNANQELPQLELISQICGTPTPSVWPNVTKLPHFSLFKPKRVYSRRVRDEYKSLPEDALDLLDKMLTLDPAQRISTIDSLVHPFLLDVDASRIPNFSIPFCDYREMNYKNKSSHSKHNQNPQTREGVNSYKYRPDN</sequence>
<dbReference type="PROSITE" id="PS00107">
    <property type="entry name" value="PROTEIN_KINASE_ATP"/>
    <property type="match status" value="1"/>
</dbReference>
<comment type="caution">
    <text evidence="15">The sequence shown here is derived from an EMBL/GenBank/DDBJ whole genome shotgun (WGS) entry which is preliminary data.</text>
</comment>
<comment type="similarity">
    <text evidence="2">Belongs to the protein kinase superfamily. CMGC Ser/Thr protein kinase family. CDC2/CDKX subfamily.</text>
</comment>
<dbReference type="InterPro" id="IPR011009">
    <property type="entry name" value="Kinase-like_dom_sf"/>
</dbReference>
<keyword evidence="4" id="KW-0808">Transferase</keyword>
<dbReference type="PANTHER" id="PTHR24056:SF546">
    <property type="entry name" value="CYCLIN-DEPENDENT KINASE 12"/>
    <property type="match status" value="1"/>
</dbReference>
<feature type="compositionally biased region" description="Basic and acidic residues" evidence="13">
    <location>
        <begin position="83"/>
        <end position="95"/>
    </location>
</feature>
<feature type="compositionally biased region" description="Basic and acidic residues" evidence="13">
    <location>
        <begin position="144"/>
        <end position="163"/>
    </location>
</feature>
<keyword evidence="5 12" id="KW-0547">Nucleotide-binding</keyword>